<dbReference type="Gene3D" id="3.30.450.40">
    <property type="match status" value="1"/>
</dbReference>
<name>A0A3B0WH00_9ZZZZ</name>
<reference evidence="1" key="1">
    <citation type="submission" date="2018-06" db="EMBL/GenBank/DDBJ databases">
        <authorList>
            <person name="Zhirakovskaya E."/>
        </authorList>
    </citation>
    <scope>NUCLEOTIDE SEQUENCE</scope>
</reference>
<dbReference type="PANTHER" id="PTHR38765">
    <property type="entry name" value="DUF484 DOMAIN-CONTAINING PROTEIN"/>
    <property type="match status" value="1"/>
</dbReference>
<dbReference type="InterPro" id="IPR029016">
    <property type="entry name" value="GAF-like_dom_sf"/>
</dbReference>
<organism evidence="1">
    <name type="scientific">hydrothermal vent metagenome</name>
    <dbReference type="NCBI Taxonomy" id="652676"/>
    <lineage>
        <taxon>unclassified sequences</taxon>
        <taxon>metagenomes</taxon>
        <taxon>ecological metagenomes</taxon>
    </lineage>
</organism>
<proteinExistence type="predicted"/>
<gene>
    <name evidence="1" type="ORF">MNBD_GAMMA03-815</name>
</gene>
<dbReference type="InterPro" id="IPR007435">
    <property type="entry name" value="DUF484"/>
</dbReference>
<accession>A0A3B0WH00</accession>
<sequence>MTKSTLHAEEVVNYLDQNRKFFHACPNLLDELSIPHPKTGKAVSLLERQVFQLREQRDTLKIEVDTLLDIAGENGQLFLRVQTFTKRLMAAQTEQAALDCIYEQMTSLFEVEHIAMVSWNVPKQCLQGLSQLGVSQTWSETLKSSLKANQPVCGFVENEWQKGLFHTQESMKSVCLLPLGECNVWGVLALGSQTERFNPDLGTYFLAMMSELISAKLSHFFTD</sequence>
<dbReference type="AlphaFoldDB" id="A0A3B0WH00"/>
<evidence type="ECO:0008006" key="2">
    <source>
        <dbReference type="Google" id="ProtNLM"/>
    </source>
</evidence>
<dbReference type="Pfam" id="PF04340">
    <property type="entry name" value="DUF484"/>
    <property type="match status" value="1"/>
</dbReference>
<evidence type="ECO:0000313" key="1">
    <source>
        <dbReference type="EMBL" id="VAW48689.1"/>
    </source>
</evidence>
<protein>
    <recommendedName>
        <fullName evidence="2">DUF484 domain-containing protein</fullName>
    </recommendedName>
</protein>
<dbReference type="EMBL" id="UOFC01000222">
    <property type="protein sequence ID" value="VAW48689.1"/>
    <property type="molecule type" value="Genomic_DNA"/>
</dbReference>
<dbReference type="PANTHER" id="PTHR38765:SF1">
    <property type="entry name" value="DUF484 DOMAIN-CONTAINING PROTEIN"/>
    <property type="match status" value="1"/>
</dbReference>